<keyword evidence="3" id="KW-1185">Reference proteome</keyword>
<evidence type="ECO:0000256" key="1">
    <source>
        <dbReference type="ARBA" id="ARBA00006799"/>
    </source>
</evidence>
<sequence>MVFTFGDPESVLDRRELSSYFEVWHNNRWFEPPLPMDTLARSFNMSAHHRSAIALKLNLLVSHLQPSRWLGADDFERFAIDFLQMGNGYLEWVPNMAGGLAQARVSLARHTRVGTKPGVFWFVTGPVGSLDHQFAPDSIFHLQQPDVAQEIYGLPEWLSALQAGLLNENATLFRRRYYLNGAHAGFILYLNEALADAETSKALEDRLKQAKGVGNFKNMLVHIPGGKKDGIQLLPIGEVAAKDEFASIKNISRDDLLAAHRVPPQLIGIIPQNNGGFGGVADAKDAFFEIEILPLARRMLRMNDWFGLKVLVFRNYVCANGDEIEIETGRRIPAAGAARR</sequence>
<dbReference type="EMBL" id="WTYV01000007">
    <property type="protein sequence ID" value="MXO73173.1"/>
    <property type="molecule type" value="Genomic_DNA"/>
</dbReference>
<accession>A0A844Z5U3</accession>
<comment type="similarity">
    <text evidence="1">Belongs to the phage portal family. PBSX subfamily.</text>
</comment>
<gene>
    <name evidence="2" type="ORF">GRI99_16210</name>
</gene>
<dbReference type="AlphaFoldDB" id="A0A844Z5U3"/>
<evidence type="ECO:0000313" key="2">
    <source>
        <dbReference type="EMBL" id="MXO73173.1"/>
    </source>
</evidence>
<dbReference type="NCBIfam" id="TIGR01540">
    <property type="entry name" value="portal_PBSX"/>
    <property type="match status" value="1"/>
</dbReference>
<dbReference type="InterPro" id="IPR006430">
    <property type="entry name" value="Phage_portal_PBSX"/>
</dbReference>
<proteinExistence type="inferred from homology"/>
<evidence type="ECO:0000313" key="3">
    <source>
        <dbReference type="Proteomes" id="UP000466966"/>
    </source>
</evidence>
<dbReference type="Pfam" id="PF04860">
    <property type="entry name" value="Phage_portal"/>
    <property type="match status" value="1"/>
</dbReference>
<dbReference type="OrthoDB" id="5449776at2"/>
<name>A0A844Z5U3_9SPHN</name>
<organism evidence="2 3">
    <name type="scientific">Alteraurantiacibacter buctensis</name>
    <dbReference type="NCBI Taxonomy" id="1503981"/>
    <lineage>
        <taxon>Bacteria</taxon>
        <taxon>Pseudomonadati</taxon>
        <taxon>Pseudomonadota</taxon>
        <taxon>Alphaproteobacteria</taxon>
        <taxon>Sphingomonadales</taxon>
        <taxon>Erythrobacteraceae</taxon>
        <taxon>Alteraurantiacibacter</taxon>
    </lineage>
</organism>
<dbReference type="Proteomes" id="UP000466966">
    <property type="component" value="Unassembled WGS sequence"/>
</dbReference>
<protein>
    <submittedName>
        <fullName evidence="2">Phage portal protein</fullName>
    </submittedName>
</protein>
<reference evidence="2 3" key="1">
    <citation type="submission" date="2019-12" db="EMBL/GenBank/DDBJ databases">
        <title>Genomic-based taxomic classification of the family Erythrobacteraceae.</title>
        <authorList>
            <person name="Xu L."/>
        </authorList>
    </citation>
    <scope>NUCLEOTIDE SEQUENCE [LARGE SCALE GENOMIC DNA]</scope>
    <source>
        <strain evidence="2 3">M0322</strain>
    </source>
</reference>
<comment type="caution">
    <text evidence="2">The sequence shown here is derived from an EMBL/GenBank/DDBJ whole genome shotgun (WGS) entry which is preliminary data.</text>
</comment>
<dbReference type="InterPro" id="IPR006944">
    <property type="entry name" value="Phage/GTA_portal"/>
</dbReference>